<dbReference type="InterPro" id="IPR050107">
    <property type="entry name" value="ABC_carbohydrate_import_ATPase"/>
</dbReference>
<dbReference type="InterPro" id="IPR017871">
    <property type="entry name" value="ABC_transporter-like_CS"/>
</dbReference>
<sequence>MSILKSQHANGGEYKRIAVEMKGIVKRFPGIVANDNIDLTVYEGEVHGLLGENGAGKTTLMNILYGQLKLDSGEIYLWGERVSSWSPKKALQRGIVMVAQHFRLIPRLTVLENIMLGVIGSGKRISRHQLSVKVKEIEERYGLKVNLDNYVWQLTAGEKQRVELIRALVMDARLIILDEPTTVLTPIESKTLFKILRKLAGEKKTIIFITHKLWEALEACDRITVLRKGRKVGTLDRESASQEVLTHMMFGQAIEDIALYRNSHRKSCESDKAVLSVRDLWVKSDKGYWAVRGVGFEVYRCEVLGIVGIAGNGQEELVEAIVGLRKKERGVIVKDGLDITNLSVRELILRGISYVPEDRLERGVARGLSVAENLALKSYWKPPFARKHLVNWEQIHRHAEVLVGRFQIKAPGVKAPVETLSGGNIQRLILARELTVGPQLLVAHNPTFGLDLKSTIEFHKEILALVERGGSVILVTEELEEALALSNRIAVMFDGMMLGPFKRDEVNRELIGYLMTTGRLPERKKVKLAVPDRSRES</sequence>
<dbReference type="Gene3D" id="3.40.50.300">
    <property type="entry name" value="P-loop containing nucleotide triphosphate hydrolases"/>
    <property type="match status" value="2"/>
</dbReference>
<dbReference type="CDD" id="cd03215">
    <property type="entry name" value="ABC_Carb_Monos_II"/>
    <property type="match status" value="1"/>
</dbReference>
<dbReference type="PANTHER" id="PTHR43790">
    <property type="entry name" value="CARBOHYDRATE TRANSPORT ATP-BINDING PROTEIN MG119-RELATED"/>
    <property type="match status" value="1"/>
</dbReference>
<proteinExistence type="predicted"/>
<keyword evidence="3" id="KW-0547">Nucleotide-binding</keyword>
<reference evidence="6" key="1">
    <citation type="journal article" date="2020" name="mSystems">
        <title>Genome- and Community-Level Interaction Insights into Carbon Utilization and Element Cycling Functions of Hydrothermarchaeota in Hydrothermal Sediment.</title>
        <authorList>
            <person name="Zhou Z."/>
            <person name="Liu Y."/>
            <person name="Xu W."/>
            <person name="Pan J."/>
            <person name="Luo Z.H."/>
            <person name="Li M."/>
        </authorList>
    </citation>
    <scope>NUCLEOTIDE SEQUENCE [LARGE SCALE GENOMIC DNA]</scope>
    <source>
        <strain evidence="6">SpSt-1116</strain>
    </source>
</reference>
<dbReference type="AlphaFoldDB" id="A0A7J3ZJP8"/>
<evidence type="ECO:0000256" key="3">
    <source>
        <dbReference type="ARBA" id="ARBA00022741"/>
    </source>
</evidence>
<feature type="domain" description="ABC transporter" evidence="5">
    <location>
        <begin position="19"/>
        <end position="253"/>
    </location>
</feature>
<evidence type="ECO:0000256" key="2">
    <source>
        <dbReference type="ARBA" id="ARBA00022737"/>
    </source>
</evidence>
<dbReference type="PANTHER" id="PTHR43790:SF9">
    <property type="entry name" value="GALACTOFURANOSE TRANSPORTER ATP-BINDING PROTEIN YTFR"/>
    <property type="match status" value="1"/>
</dbReference>
<dbReference type="SUPFAM" id="SSF52540">
    <property type="entry name" value="P-loop containing nucleoside triphosphate hydrolases"/>
    <property type="match status" value="2"/>
</dbReference>
<dbReference type="GO" id="GO:0016887">
    <property type="term" value="F:ATP hydrolysis activity"/>
    <property type="evidence" value="ECO:0007669"/>
    <property type="project" value="InterPro"/>
</dbReference>
<gene>
    <name evidence="6" type="ORF">ENM78_01995</name>
</gene>
<evidence type="ECO:0000313" key="6">
    <source>
        <dbReference type="EMBL" id="HHQ80224.1"/>
    </source>
</evidence>
<dbReference type="CDD" id="cd03216">
    <property type="entry name" value="ABC_Carb_Monos_I"/>
    <property type="match status" value="1"/>
</dbReference>
<feature type="domain" description="ABC transporter" evidence="5">
    <location>
        <begin position="275"/>
        <end position="519"/>
    </location>
</feature>
<name>A0A7J3ZJP8_9CREN</name>
<dbReference type="InterPro" id="IPR003593">
    <property type="entry name" value="AAA+_ATPase"/>
</dbReference>
<organism evidence="6">
    <name type="scientific">Fervidicoccus fontis</name>
    <dbReference type="NCBI Taxonomy" id="683846"/>
    <lineage>
        <taxon>Archaea</taxon>
        <taxon>Thermoproteota</taxon>
        <taxon>Thermoprotei</taxon>
        <taxon>Fervidicoccales</taxon>
        <taxon>Fervidicoccaceae</taxon>
        <taxon>Fervidicoccus</taxon>
    </lineage>
</organism>
<dbReference type="InterPro" id="IPR003439">
    <property type="entry name" value="ABC_transporter-like_ATP-bd"/>
</dbReference>
<keyword evidence="2" id="KW-0677">Repeat</keyword>
<dbReference type="GO" id="GO:0005524">
    <property type="term" value="F:ATP binding"/>
    <property type="evidence" value="ECO:0007669"/>
    <property type="project" value="UniProtKB-KW"/>
</dbReference>
<dbReference type="SMART" id="SM00382">
    <property type="entry name" value="AAA"/>
    <property type="match status" value="1"/>
</dbReference>
<dbReference type="PROSITE" id="PS00211">
    <property type="entry name" value="ABC_TRANSPORTER_1"/>
    <property type="match status" value="1"/>
</dbReference>
<evidence type="ECO:0000259" key="5">
    <source>
        <dbReference type="PROSITE" id="PS50893"/>
    </source>
</evidence>
<evidence type="ECO:0000256" key="1">
    <source>
        <dbReference type="ARBA" id="ARBA00022448"/>
    </source>
</evidence>
<keyword evidence="4 6" id="KW-0067">ATP-binding</keyword>
<dbReference type="PROSITE" id="PS50893">
    <property type="entry name" value="ABC_TRANSPORTER_2"/>
    <property type="match status" value="2"/>
</dbReference>
<dbReference type="InterPro" id="IPR027417">
    <property type="entry name" value="P-loop_NTPase"/>
</dbReference>
<dbReference type="EMBL" id="DRZC01000028">
    <property type="protein sequence ID" value="HHQ80224.1"/>
    <property type="molecule type" value="Genomic_DNA"/>
</dbReference>
<protein>
    <submittedName>
        <fullName evidence="6">ABC transporter ATP-binding protein</fullName>
    </submittedName>
</protein>
<accession>A0A7J3ZJP8</accession>
<comment type="caution">
    <text evidence="6">The sequence shown here is derived from an EMBL/GenBank/DDBJ whole genome shotgun (WGS) entry which is preliminary data.</text>
</comment>
<evidence type="ECO:0000256" key="4">
    <source>
        <dbReference type="ARBA" id="ARBA00022840"/>
    </source>
</evidence>
<dbReference type="Pfam" id="PF00005">
    <property type="entry name" value="ABC_tran"/>
    <property type="match status" value="2"/>
</dbReference>
<keyword evidence="1" id="KW-0813">Transport</keyword>